<feature type="transmembrane region" description="Helical" evidence="1">
    <location>
        <begin position="109"/>
        <end position="129"/>
    </location>
</feature>
<evidence type="ECO:0000313" key="2">
    <source>
        <dbReference type="EMBL" id="HIS24982.1"/>
    </source>
</evidence>
<keyword evidence="1" id="KW-0812">Transmembrane</keyword>
<organism evidence="2 3">
    <name type="scientific">Candidatus Faeciplasma gallinarum</name>
    <dbReference type="NCBI Taxonomy" id="2840799"/>
    <lineage>
        <taxon>Bacteria</taxon>
        <taxon>Bacillati</taxon>
        <taxon>Bacillota</taxon>
        <taxon>Clostridia</taxon>
        <taxon>Eubacteriales</taxon>
        <taxon>Oscillospiraceae</taxon>
        <taxon>Oscillospiraceae incertae sedis</taxon>
        <taxon>Candidatus Faeciplasma</taxon>
    </lineage>
</organism>
<evidence type="ECO:0000256" key="1">
    <source>
        <dbReference type="SAM" id="Phobius"/>
    </source>
</evidence>
<protein>
    <submittedName>
        <fullName evidence="2">DUF3899 domain-containing protein</fullName>
    </submittedName>
</protein>
<gene>
    <name evidence="2" type="ORF">IAD01_06225</name>
</gene>
<reference evidence="2" key="2">
    <citation type="journal article" date="2021" name="PeerJ">
        <title>Extensive microbial diversity within the chicken gut microbiome revealed by metagenomics and culture.</title>
        <authorList>
            <person name="Gilroy R."/>
            <person name="Ravi A."/>
            <person name="Getino M."/>
            <person name="Pursley I."/>
            <person name="Horton D.L."/>
            <person name="Alikhan N.F."/>
            <person name="Baker D."/>
            <person name="Gharbi K."/>
            <person name="Hall N."/>
            <person name="Watson M."/>
            <person name="Adriaenssens E.M."/>
            <person name="Foster-Nyarko E."/>
            <person name="Jarju S."/>
            <person name="Secka A."/>
            <person name="Antonio M."/>
            <person name="Oren A."/>
            <person name="Chaudhuri R.R."/>
            <person name="La Ragione R."/>
            <person name="Hildebrand F."/>
            <person name="Pallen M.J."/>
        </authorList>
    </citation>
    <scope>NUCLEOTIDE SEQUENCE</scope>
    <source>
        <strain evidence="2">CHK157-1446</strain>
    </source>
</reference>
<accession>A0A9D1EQ16</accession>
<sequence length="130" mass="14374">MKNGRYRYISAAVAAVILFGVCAYATGLFEQETVSDVMGKLSDCFSVAGAVIAGIGALSWANSKGAYDMLAFGVDALIKPFTSRRRDFETFYEFKLRKAESRRPWQKQWFFVGLALLGASVVCLVLYFAL</sequence>
<proteinExistence type="predicted"/>
<keyword evidence="1" id="KW-1133">Transmembrane helix</keyword>
<reference evidence="2" key="1">
    <citation type="submission" date="2020-10" db="EMBL/GenBank/DDBJ databases">
        <authorList>
            <person name="Gilroy R."/>
        </authorList>
    </citation>
    <scope>NUCLEOTIDE SEQUENCE</scope>
    <source>
        <strain evidence="2">CHK157-1446</strain>
    </source>
</reference>
<dbReference type="EMBL" id="DVIR01000056">
    <property type="protein sequence ID" value="HIS24982.1"/>
    <property type="molecule type" value="Genomic_DNA"/>
</dbReference>
<evidence type="ECO:0000313" key="3">
    <source>
        <dbReference type="Proteomes" id="UP000823982"/>
    </source>
</evidence>
<dbReference type="Proteomes" id="UP000823982">
    <property type="component" value="Unassembled WGS sequence"/>
</dbReference>
<feature type="transmembrane region" description="Helical" evidence="1">
    <location>
        <begin position="6"/>
        <end position="29"/>
    </location>
</feature>
<comment type="caution">
    <text evidence="2">The sequence shown here is derived from an EMBL/GenBank/DDBJ whole genome shotgun (WGS) entry which is preliminary data.</text>
</comment>
<name>A0A9D1EQ16_9FIRM</name>
<feature type="transmembrane region" description="Helical" evidence="1">
    <location>
        <begin position="41"/>
        <end position="61"/>
    </location>
</feature>
<dbReference type="AlphaFoldDB" id="A0A9D1EQ16"/>
<keyword evidence="1" id="KW-0472">Membrane</keyword>